<comment type="subcellular location">
    <subcellularLocation>
        <location evidence="1 9">Cell membrane</location>
        <topology evidence="1 9">Single-pass membrane protein</topology>
    </subcellularLocation>
</comment>
<comment type="caution">
    <text evidence="11">The sequence shown here is derived from an EMBL/GenBank/DDBJ whole genome shotgun (WGS) entry which is preliminary data.</text>
</comment>
<keyword evidence="4 9" id="KW-0812">Transmembrane</keyword>
<evidence type="ECO:0000256" key="9">
    <source>
        <dbReference type="HAMAP-Rule" id="MF_00236"/>
    </source>
</evidence>
<protein>
    <recommendedName>
        <fullName evidence="9">Sec-independent protein translocase protein TatA</fullName>
    </recommendedName>
</protein>
<evidence type="ECO:0000256" key="3">
    <source>
        <dbReference type="ARBA" id="ARBA00022475"/>
    </source>
</evidence>
<dbReference type="NCBIfam" id="NF011430">
    <property type="entry name" value="PRK14861.1"/>
    <property type="match status" value="1"/>
</dbReference>
<proteinExistence type="inferred from homology"/>
<evidence type="ECO:0000256" key="6">
    <source>
        <dbReference type="ARBA" id="ARBA00022989"/>
    </source>
</evidence>
<feature type="compositionally biased region" description="Basic and acidic residues" evidence="10">
    <location>
        <begin position="46"/>
        <end position="64"/>
    </location>
</feature>
<reference evidence="11 12" key="1">
    <citation type="submission" date="2020-08" db="EMBL/GenBank/DDBJ databases">
        <title>Bridging the membrane lipid divide: bacteria of the FCB group superphylum have the potential to synthesize archaeal ether lipids.</title>
        <authorList>
            <person name="Villanueva L."/>
            <person name="Von Meijenfeldt F.A.B."/>
            <person name="Westbye A.B."/>
            <person name="Yadav S."/>
            <person name="Hopmans E.C."/>
            <person name="Dutilh B.E."/>
            <person name="Sinninghe Damste J.S."/>
        </authorList>
    </citation>
    <scope>NUCLEOTIDE SEQUENCE [LARGE SCALE GENOMIC DNA]</scope>
    <source>
        <strain evidence="11">NIOZ-UU27</strain>
    </source>
</reference>
<feature type="region of interest" description="Disordered" evidence="10">
    <location>
        <begin position="46"/>
        <end position="66"/>
    </location>
</feature>
<dbReference type="EMBL" id="JACNJD010000376">
    <property type="protein sequence ID" value="MBC8179348.1"/>
    <property type="molecule type" value="Genomic_DNA"/>
</dbReference>
<evidence type="ECO:0000256" key="1">
    <source>
        <dbReference type="ARBA" id="ARBA00004162"/>
    </source>
</evidence>
<keyword evidence="8 9" id="KW-0472">Membrane</keyword>
<comment type="subunit">
    <text evidence="9">Forms a complex with TatC.</text>
</comment>
<feature type="transmembrane region" description="Helical" evidence="9">
    <location>
        <begin position="6"/>
        <end position="22"/>
    </location>
</feature>
<dbReference type="AlphaFoldDB" id="A0A8J6TAK4"/>
<evidence type="ECO:0000256" key="2">
    <source>
        <dbReference type="ARBA" id="ARBA00022448"/>
    </source>
</evidence>
<comment type="function">
    <text evidence="9">Part of the twin-arginine translocation (Tat) system that transports large folded proteins containing a characteristic twin-arginine motif in their signal peptide across membranes. TatA could form the protein-conducting channel of the Tat system.</text>
</comment>
<keyword evidence="6 9" id="KW-1133">Transmembrane helix</keyword>
<sequence length="107" mass="11647">MFGLGPTELIIIAIIVLLIFGAKRLPDIGKGLGGAIKEFKNVKKELSSDKTNDNSDNKDEKENVIETNDTAETLEAKVANKVLEQVPGVKKVMDVKKKADAVKNLLK</sequence>
<dbReference type="Proteomes" id="UP000650524">
    <property type="component" value="Unassembled WGS sequence"/>
</dbReference>
<evidence type="ECO:0000256" key="8">
    <source>
        <dbReference type="ARBA" id="ARBA00023136"/>
    </source>
</evidence>
<evidence type="ECO:0000256" key="5">
    <source>
        <dbReference type="ARBA" id="ARBA00022927"/>
    </source>
</evidence>
<name>A0A8J6TAK4_9DELT</name>
<evidence type="ECO:0000256" key="7">
    <source>
        <dbReference type="ARBA" id="ARBA00023010"/>
    </source>
</evidence>
<dbReference type="PANTHER" id="PTHR42982">
    <property type="entry name" value="SEC-INDEPENDENT PROTEIN TRANSLOCASE PROTEIN TATA"/>
    <property type="match status" value="1"/>
</dbReference>
<dbReference type="GO" id="GO:0043953">
    <property type="term" value="P:protein transport by the Tat complex"/>
    <property type="evidence" value="ECO:0007669"/>
    <property type="project" value="UniProtKB-UniRule"/>
</dbReference>
<dbReference type="Pfam" id="PF02416">
    <property type="entry name" value="TatA_B_E"/>
    <property type="match status" value="1"/>
</dbReference>
<evidence type="ECO:0000313" key="11">
    <source>
        <dbReference type="EMBL" id="MBC8179348.1"/>
    </source>
</evidence>
<dbReference type="HAMAP" id="MF_00236">
    <property type="entry name" value="TatA_E"/>
    <property type="match status" value="1"/>
</dbReference>
<dbReference type="PRINTS" id="PR01506">
    <property type="entry name" value="TATBPROTEIN"/>
</dbReference>
<dbReference type="Gene3D" id="1.20.5.3310">
    <property type="match status" value="1"/>
</dbReference>
<evidence type="ECO:0000256" key="10">
    <source>
        <dbReference type="SAM" id="MobiDB-lite"/>
    </source>
</evidence>
<dbReference type="NCBIfam" id="TIGR01411">
    <property type="entry name" value="tatAE"/>
    <property type="match status" value="1"/>
</dbReference>
<organism evidence="11 12">
    <name type="scientific">Candidatus Desulfacyla euxinica</name>
    <dbReference type="NCBI Taxonomy" id="2841693"/>
    <lineage>
        <taxon>Bacteria</taxon>
        <taxon>Deltaproteobacteria</taxon>
        <taxon>Candidatus Desulfacyla</taxon>
    </lineage>
</organism>
<keyword evidence="5 9" id="KW-0653">Protein transport</keyword>
<accession>A0A8J6TAK4</accession>
<keyword evidence="2 9" id="KW-0813">Transport</keyword>
<evidence type="ECO:0000256" key="4">
    <source>
        <dbReference type="ARBA" id="ARBA00022692"/>
    </source>
</evidence>
<evidence type="ECO:0000313" key="12">
    <source>
        <dbReference type="Proteomes" id="UP000650524"/>
    </source>
</evidence>
<gene>
    <name evidence="9 11" type="primary">tatA</name>
    <name evidence="11" type="ORF">H8E19_18240</name>
</gene>
<dbReference type="InterPro" id="IPR006312">
    <property type="entry name" value="TatA/E"/>
</dbReference>
<comment type="similarity">
    <text evidence="9">Belongs to the TatA/E family.</text>
</comment>
<dbReference type="GO" id="GO:0008320">
    <property type="term" value="F:protein transmembrane transporter activity"/>
    <property type="evidence" value="ECO:0007669"/>
    <property type="project" value="UniProtKB-UniRule"/>
</dbReference>
<dbReference type="InterPro" id="IPR003369">
    <property type="entry name" value="TatA/B/E"/>
</dbReference>
<dbReference type="GO" id="GO:0033281">
    <property type="term" value="C:TAT protein transport complex"/>
    <property type="evidence" value="ECO:0007669"/>
    <property type="project" value="UniProtKB-UniRule"/>
</dbReference>
<keyword evidence="7 9" id="KW-0811">Translocation</keyword>
<dbReference type="PANTHER" id="PTHR42982:SF1">
    <property type="entry name" value="SEC-INDEPENDENT PROTEIN TRANSLOCASE PROTEIN TATA"/>
    <property type="match status" value="1"/>
</dbReference>
<keyword evidence="3 9" id="KW-1003">Cell membrane</keyword>